<sequence length="342" mass="37934">MAMNDSLDTDSDFPIAVDADTKFPCKAWERLLVKTKYEYIPPKDRLDSDTPVSADCVRVVCISDTHSKIEVQDPKTIPYGDILLHAGDFTMKGEPNAVHKFNTFLGQLPHKHKIVIAGNHEISFDDNIMSKDHLDPMFGSMNKYVNEMSDLEVKSVKDLLTNCIYLEDSMVSLYGINIYGSPWQPAFGGWGFCLPRGEALLEKWKHIPTNTDILMTHGPPVGYGDVVKGGNHVGCVELLNVVQKVVKPKYHVFGHIHEGYGVSTDGCTTFINASTCTTRYRPSNPAVVLDFPLPSGHSKEEDPIIIHTKVPQDLTAGRKKKMSSAKSRVNSALYPGNNKCNV</sequence>
<dbReference type="InterPro" id="IPR004843">
    <property type="entry name" value="Calcineurin-like_PHP"/>
</dbReference>
<organism evidence="3 4">
    <name type="scientific">Mizuhopecten yessoensis</name>
    <name type="common">Japanese scallop</name>
    <name type="synonym">Patinopecten yessoensis</name>
    <dbReference type="NCBI Taxonomy" id="6573"/>
    <lineage>
        <taxon>Eukaryota</taxon>
        <taxon>Metazoa</taxon>
        <taxon>Spiralia</taxon>
        <taxon>Lophotrochozoa</taxon>
        <taxon>Mollusca</taxon>
        <taxon>Bivalvia</taxon>
        <taxon>Autobranchia</taxon>
        <taxon>Pteriomorphia</taxon>
        <taxon>Pectinida</taxon>
        <taxon>Pectinoidea</taxon>
        <taxon>Pectinidae</taxon>
        <taxon>Mizuhopecten</taxon>
    </lineage>
</organism>
<evidence type="ECO:0000259" key="2">
    <source>
        <dbReference type="Pfam" id="PF00149"/>
    </source>
</evidence>
<dbReference type="SUPFAM" id="SSF56300">
    <property type="entry name" value="Metallo-dependent phosphatases"/>
    <property type="match status" value="1"/>
</dbReference>
<comment type="similarity">
    <text evidence="1">Belongs to the UPF0046 family.</text>
</comment>
<comment type="caution">
    <text evidence="3">The sequence shown here is derived from an EMBL/GenBank/DDBJ whole genome shotgun (WGS) entry which is preliminary data.</text>
</comment>
<dbReference type="InterPro" id="IPR051693">
    <property type="entry name" value="UPF0046_metallophosphoest"/>
</dbReference>
<evidence type="ECO:0000313" key="3">
    <source>
        <dbReference type="EMBL" id="OWF35862.1"/>
    </source>
</evidence>
<accession>A0A210PHA6</accession>
<evidence type="ECO:0000256" key="1">
    <source>
        <dbReference type="ARBA" id="ARBA00007993"/>
    </source>
</evidence>
<dbReference type="Pfam" id="PF00149">
    <property type="entry name" value="Metallophos"/>
    <property type="match status" value="1"/>
</dbReference>
<dbReference type="EMBL" id="NEDP02076701">
    <property type="protein sequence ID" value="OWF35862.1"/>
    <property type="molecule type" value="Genomic_DNA"/>
</dbReference>
<dbReference type="Gene3D" id="3.60.21.10">
    <property type="match status" value="1"/>
</dbReference>
<dbReference type="CDD" id="cd07379">
    <property type="entry name" value="MPP_239FB"/>
    <property type="match status" value="1"/>
</dbReference>
<dbReference type="InterPro" id="IPR029052">
    <property type="entry name" value="Metallo-depent_PP-like"/>
</dbReference>
<name>A0A210PHA6_MIZYE</name>
<reference evidence="3 4" key="1">
    <citation type="journal article" date="2017" name="Nat. Ecol. Evol.">
        <title>Scallop genome provides insights into evolution of bilaterian karyotype and development.</title>
        <authorList>
            <person name="Wang S."/>
            <person name="Zhang J."/>
            <person name="Jiao W."/>
            <person name="Li J."/>
            <person name="Xun X."/>
            <person name="Sun Y."/>
            <person name="Guo X."/>
            <person name="Huan P."/>
            <person name="Dong B."/>
            <person name="Zhang L."/>
            <person name="Hu X."/>
            <person name="Sun X."/>
            <person name="Wang J."/>
            <person name="Zhao C."/>
            <person name="Wang Y."/>
            <person name="Wang D."/>
            <person name="Huang X."/>
            <person name="Wang R."/>
            <person name="Lv J."/>
            <person name="Li Y."/>
            <person name="Zhang Z."/>
            <person name="Liu B."/>
            <person name="Lu W."/>
            <person name="Hui Y."/>
            <person name="Liang J."/>
            <person name="Zhou Z."/>
            <person name="Hou R."/>
            <person name="Li X."/>
            <person name="Liu Y."/>
            <person name="Li H."/>
            <person name="Ning X."/>
            <person name="Lin Y."/>
            <person name="Zhao L."/>
            <person name="Xing Q."/>
            <person name="Dou J."/>
            <person name="Li Y."/>
            <person name="Mao J."/>
            <person name="Guo H."/>
            <person name="Dou H."/>
            <person name="Li T."/>
            <person name="Mu C."/>
            <person name="Jiang W."/>
            <person name="Fu Q."/>
            <person name="Fu X."/>
            <person name="Miao Y."/>
            <person name="Liu J."/>
            <person name="Yu Q."/>
            <person name="Li R."/>
            <person name="Liao H."/>
            <person name="Li X."/>
            <person name="Kong Y."/>
            <person name="Jiang Z."/>
            <person name="Chourrout D."/>
            <person name="Li R."/>
            <person name="Bao Z."/>
        </authorList>
    </citation>
    <scope>NUCLEOTIDE SEQUENCE [LARGE SCALE GENOMIC DNA]</scope>
    <source>
        <strain evidence="3 4">PY_sf001</strain>
    </source>
</reference>
<evidence type="ECO:0000313" key="4">
    <source>
        <dbReference type="Proteomes" id="UP000242188"/>
    </source>
</evidence>
<feature type="domain" description="Calcineurin-like phosphoesterase" evidence="2">
    <location>
        <begin position="58"/>
        <end position="258"/>
    </location>
</feature>
<dbReference type="Proteomes" id="UP000242188">
    <property type="component" value="Unassembled WGS sequence"/>
</dbReference>
<dbReference type="PIRSF" id="PIRSF035808">
    <property type="entry name" value="Pdiesterase_Brain_239"/>
    <property type="match status" value="1"/>
</dbReference>
<protein>
    <submittedName>
        <fullName evidence="3">Metallophosphoesterase domain-containing protein 1</fullName>
    </submittedName>
</protein>
<gene>
    <name evidence="3" type="ORF">KP79_PYT04943</name>
</gene>
<proteinExistence type="inferred from homology"/>
<dbReference type="OrthoDB" id="630188at2759"/>
<dbReference type="PANTHER" id="PTHR12905:SF0">
    <property type="entry name" value="CALCINEURIN-LIKE PHOSPHOESTERASE DOMAIN-CONTAINING PROTEIN"/>
    <property type="match status" value="1"/>
</dbReference>
<dbReference type="PANTHER" id="PTHR12905">
    <property type="entry name" value="METALLOPHOSPHOESTERASE"/>
    <property type="match status" value="1"/>
</dbReference>
<dbReference type="GO" id="GO:0016787">
    <property type="term" value="F:hydrolase activity"/>
    <property type="evidence" value="ECO:0007669"/>
    <property type="project" value="InterPro"/>
</dbReference>
<keyword evidence="4" id="KW-1185">Reference proteome</keyword>
<dbReference type="AlphaFoldDB" id="A0A210PHA6"/>
<dbReference type="InterPro" id="IPR024201">
    <property type="entry name" value="Calcineurin-like_Pesterase"/>
</dbReference>